<keyword evidence="3" id="KW-0808">Transferase</keyword>
<dbReference type="AlphaFoldDB" id="A0A1G6MPN5"/>
<dbReference type="PANTHER" id="PTHR34047">
    <property type="entry name" value="NUCLEAR INTRON MATURASE 1, MITOCHONDRIAL-RELATED"/>
    <property type="match status" value="1"/>
</dbReference>
<accession>A0A1G6MPN5</accession>
<dbReference type="PANTHER" id="PTHR34047:SF8">
    <property type="entry name" value="PROTEIN YKFC"/>
    <property type="match status" value="1"/>
</dbReference>
<name>A0A1G6MPN5_9GAMM</name>
<keyword evidence="3" id="KW-0695">RNA-directed DNA polymerase</keyword>
<evidence type="ECO:0000313" key="4">
    <source>
        <dbReference type="Proteomes" id="UP000242317"/>
    </source>
</evidence>
<dbReference type="Pfam" id="PF00078">
    <property type="entry name" value="RVT_1"/>
    <property type="match status" value="1"/>
</dbReference>
<organism evidence="3 4">
    <name type="scientific">Acinetobacter marinus</name>
    <dbReference type="NCBI Taxonomy" id="281375"/>
    <lineage>
        <taxon>Bacteria</taxon>
        <taxon>Pseudomonadati</taxon>
        <taxon>Pseudomonadota</taxon>
        <taxon>Gammaproteobacteria</taxon>
        <taxon>Moraxellales</taxon>
        <taxon>Moraxellaceae</taxon>
        <taxon>Acinetobacter</taxon>
    </lineage>
</organism>
<dbReference type="InterPro" id="IPR043502">
    <property type="entry name" value="DNA/RNA_pol_sf"/>
</dbReference>
<dbReference type="InterPro" id="IPR051083">
    <property type="entry name" value="GrpII_Intron_Splice-Mob/Def"/>
</dbReference>
<evidence type="ECO:0000259" key="2">
    <source>
        <dbReference type="PROSITE" id="PS50878"/>
    </source>
</evidence>
<dbReference type="EMBL" id="FMYK01000007">
    <property type="protein sequence ID" value="SDC57472.1"/>
    <property type="molecule type" value="Genomic_DNA"/>
</dbReference>
<evidence type="ECO:0000256" key="1">
    <source>
        <dbReference type="ARBA" id="ARBA00034120"/>
    </source>
</evidence>
<evidence type="ECO:0000313" key="3">
    <source>
        <dbReference type="EMBL" id="SDC57472.1"/>
    </source>
</evidence>
<comment type="similarity">
    <text evidence="1">Belongs to the bacterial reverse transcriptase family.</text>
</comment>
<dbReference type="Proteomes" id="UP000242317">
    <property type="component" value="Unassembled WGS sequence"/>
</dbReference>
<feature type="domain" description="Reverse transcriptase" evidence="2">
    <location>
        <begin position="76"/>
        <end position="310"/>
    </location>
</feature>
<protein>
    <submittedName>
        <fullName evidence="3">Reverse transcriptase (RNA-dependent DNA polymerase)</fullName>
    </submittedName>
</protein>
<reference evidence="4" key="1">
    <citation type="submission" date="2016-09" db="EMBL/GenBank/DDBJ databases">
        <authorList>
            <person name="Varghese N."/>
            <person name="Submissions S."/>
        </authorList>
    </citation>
    <scope>NUCLEOTIDE SEQUENCE [LARGE SCALE GENOMIC DNA]</scope>
    <source>
        <strain evidence="4">ANC 3699</strain>
    </source>
</reference>
<proteinExistence type="inferred from homology"/>
<dbReference type="SUPFAM" id="SSF56672">
    <property type="entry name" value="DNA/RNA polymerases"/>
    <property type="match status" value="1"/>
</dbReference>
<keyword evidence="4" id="KW-1185">Reference proteome</keyword>
<dbReference type="GO" id="GO:0003964">
    <property type="term" value="F:RNA-directed DNA polymerase activity"/>
    <property type="evidence" value="ECO:0007669"/>
    <property type="project" value="UniProtKB-KW"/>
</dbReference>
<dbReference type="RefSeq" id="WP_092620679.1">
    <property type="nucleotide sequence ID" value="NZ_FMYK01000007.1"/>
</dbReference>
<dbReference type="OrthoDB" id="9793236at2"/>
<dbReference type="InterPro" id="IPR000477">
    <property type="entry name" value="RT_dom"/>
</dbReference>
<sequence length="497" mass="58170">MSLEKQLNNEILNECNKLIARYYNYLENLNSEHVRSSKRLTNPPKKIIKRPEYWSTNKGCDPFHVKKNIKAIAKAIAKKISQKTYEPLKPSELEVPKEDGKTRKVIIYQIADAVVSKIFYKRLLAKNKHRFSSFSYAYRNDRNVHFAIQDISIDLNRNSRSFVAEFDFSDFFGNISHTYLFEQFDKNAFKISHEERFIIQSFLKNRDKGIPQGTSISLFLANLACWELDYKLEKEWLKFARYADDTLIWSTDYQKVCNAFNIITSFSQSAEIPINAKKSDGISLLIQKDYPSELAADSTKNSVNFLGYSISVDTISFRESSILKIKKQISYLLYRNLIQPLKNGNFRIYTNIEKNKDYNLMISLMQIRRYIYGDLSHQQLTNYIEGRSKRLRFKGVMSFYPLVNNKKQLEALDGWLVSTLYRCIKLREKLLIQQHYILPNTYAFPIDKKNLAVSLNKLKKYEIPSFKLILEALEVGINKEGLPKIVRPDTYSYKFGV</sequence>
<gene>
    <name evidence="3" type="ORF">SAMN05421749_10790</name>
</gene>
<keyword evidence="3" id="KW-0548">Nucleotidyltransferase</keyword>
<dbReference type="PROSITE" id="PS50878">
    <property type="entry name" value="RT_POL"/>
    <property type="match status" value="1"/>
</dbReference>